<evidence type="ECO:0000256" key="1">
    <source>
        <dbReference type="SAM" id="MobiDB-lite"/>
    </source>
</evidence>
<dbReference type="Pfam" id="PF07686">
    <property type="entry name" value="V-set"/>
    <property type="match status" value="1"/>
</dbReference>
<feature type="signal peptide" evidence="2">
    <location>
        <begin position="1"/>
        <end position="20"/>
    </location>
</feature>
<dbReference type="Proteomes" id="UP000516260">
    <property type="component" value="Chromosome 8"/>
</dbReference>
<dbReference type="Gene3D" id="2.60.40.10">
    <property type="entry name" value="Immunoglobulins"/>
    <property type="match status" value="1"/>
</dbReference>
<dbReference type="InterPro" id="IPR007110">
    <property type="entry name" value="Ig-like_dom"/>
</dbReference>
<dbReference type="InterPro" id="IPR013106">
    <property type="entry name" value="Ig_V-set"/>
</dbReference>
<dbReference type="InterPro" id="IPR039090">
    <property type="entry name" value="CD7"/>
</dbReference>
<sequence length="271" mass="29714">MAASWALVCLWALVVTQARGDVEFLERREGESVLLPCALDRGDSPPLGVYLKRTWLRPGEVMFMYTRTELTATTEGDQKRIGASGDPSSRAVNVSISQLRVGDTDRYRCEFVVENAASADLHLPGTTDFFLLVTAGDAGGPLDIDLVQACVRWLRPHPLPPSSRRPRDRGRGDFKAAKRRRRGGVVRLKASPWQHLCPLPDPQGEDPSVVGSRPGGLHPQPEPAAAAAARRRPVQLPDAARRRAAGRRPGDTRHLCVRGRWEGGGGQQGRW</sequence>
<dbReference type="EMBL" id="SWLE01000021">
    <property type="protein sequence ID" value="TNM86199.1"/>
    <property type="molecule type" value="Genomic_DNA"/>
</dbReference>
<dbReference type="PROSITE" id="PS50835">
    <property type="entry name" value="IG_LIKE"/>
    <property type="match status" value="1"/>
</dbReference>
<dbReference type="GO" id="GO:0038023">
    <property type="term" value="F:signaling receptor activity"/>
    <property type="evidence" value="ECO:0007669"/>
    <property type="project" value="InterPro"/>
</dbReference>
<keyword evidence="5" id="KW-1185">Reference proteome</keyword>
<proteinExistence type="predicted"/>
<dbReference type="SUPFAM" id="SSF48726">
    <property type="entry name" value="Immunoglobulin"/>
    <property type="match status" value="1"/>
</dbReference>
<dbReference type="InterPro" id="IPR036179">
    <property type="entry name" value="Ig-like_dom_sf"/>
</dbReference>
<dbReference type="InterPro" id="IPR013783">
    <property type="entry name" value="Ig-like_fold"/>
</dbReference>
<evidence type="ECO:0000259" key="3">
    <source>
        <dbReference type="PROSITE" id="PS50835"/>
    </source>
</evidence>
<evidence type="ECO:0000313" key="4">
    <source>
        <dbReference type="EMBL" id="TNM86199.1"/>
    </source>
</evidence>
<comment type="caution">
    <text evidence="4">The sequence shown here is derived from an EMBL/GenBank/DDBJ whole genome shotgun (WGS) entry which is preliminary data.</text>
</comment>
<name>A0A4Z2B313_9TELE</name>
<evidence type="ECO:0000313" key="5">
    <source>
        <dbReference type="Proteomes" id="UP000516260"/>
    </source>
</evidence>
<feature type="chain" id="PRO_5021427211" description="Ig-like domain-containing protein" evidence="2">
    <location>
        <begin position="21"/>
        <end position="271"/>
    </location>
</feature>
<evidence type="ECO:0000256" key="2">
    <source>
        <dbReference type="SAM" id="SignalP"/>
    </source>
</evidence>
<gene>
    <name evidence="4" type="ORF">fugu_008470</name>
</gene>
<protein>
    <recommendedName>
        <fullName evidence="3">Ig-like domain-containing protein</fullName>
    </recommendedName>
</protein>
<dbReference type="PANTHER" id="PTHR15343">
    <property type="entry name" value="CD7"/>
    <property type="match status" value="1"/>
</dbReference>
<keyword evidence="2" id="KW-0732">Signal</keyword>
<dbReference type="PANTHER" id="PTHR15343:SF0">
    <property type="entry name" value="T-CELL ANTIGEN CD7"/>
    <property type="match status" value="1"/>
</dbReference>
<feature type="compositionally biased region" description="Gly residues" evidence="1">
    <location>
        <begin position="262"/>
        <end position="271"/>
    </location>
</feature>
<feature type="domain" description="Ig-like" evidence="3">
    <location>
        <begin position="29"/>
        <end position="109"/>
    </location>
</feature>
<dbReference type="AlphaFoldDB" id="A0A4Z2B313"/>
<organism evidence="4 5">
    <name type="scientific">Takifugu bimaculatus</name>
    <dbReference type="NCBI Taxonomy" id="433685"/>
    <lineage>
        <taxon>Eukaryota</taxon>
        <taxon>Metazoa</taxon>
        <taxon>Chordata</taxon>
        <taxon>Craniata</taxon>
        <taxon>Vertebrata</taxon>
        <taxon>Euteleostomi</taxon>
        <taxon>Actinopterygii</taxon>
        <taxon>Neopterygii</taxon>
        <taxon>Teleostei</taxon>
        <taxon>Neoteleostei</taxon>
        <taxon>Acanthomorphata</taxon>
        <taxon>Eupercaria</taxon>
        <taxon>Tetraodontiformes</taxon>
        <taxon>Tetradontoidea</taxon>
        <taxon>Tetraodontidae</taxon>
        <taxon>Takifugu</taxon>
    </lineage>
</organism>
<reference evidence="4 5" key="1">
    <citation type="submission" date="2019-04" db="EMBL/GenBank/DDBJ databases">
        <title>The sequence and de novo assembly of Takifugu bimaculatus genome using PacBio and Hi-C technologies.</title>
        <authorList>
            <person name="Xu P."/>
            <person name="Liu B."/>
            <person name="Zhou Z."/>
        </authorList>
    </citation>
    <scope>NUCLEOTIDE SEQUENCE [LARGE SCALE GENOMIC DNA]</scope>
    <source>
        <strain evidence="4">TB-2018</strain>
        <tissue evidence="4">Muscle</tissue>
    </source>
</reference>
<dbReference type="GO" id="GO:0002250">
    <property type="term" value="P:adaptive immune response"/>
    <property type="evidence" value="ECO:0007669"/>
    <property type="project" value="InterPro"/>
</dbReference>
<accession>A0A4Z2B313</accession>
<dbReference type="GO" id="GO:0016020">
    <property type="term" value="C:membrane"/>
    <property type="evidence" value="ECO:0007669"/>
    <property type="project" value="InterPro"/>
</dbReference>
<dbReference type="SMART" id="SM00406">
    <property type="entry name" value="IGv"/>
    <property type="match status" value="1"/>
</dbReference>
<feature type="region of interest" description="Disordered" evidence="1">
    <location>
        <begin position="156"/>
        <end position="271"/>
    </location>
</feature>